<dbReference type="InterPro" id="IPR001138">
    <property type="entry name" value="Zn2Cys6_DnaBD"/>
</dbReference>
<keyword evidence="3" id="KW-0805">Transcription regulation</keyword>
<dbReference type="RefSeq" id="XP_070896466.1">
    <property type="nucleotide sequence ID" value="XM_071040971.1"/>
</dbReference>
<evidence type="ECO:0000256" key="7">
    <source>
        <dbReference type="SAM" id="MobiDB-lite"/>
    </source>
</evidence>
<name>A0ABR4JYH7_9EURO</name>
<evidence type="ECO:0000313" key="9">
    <source>
        <dbReference type="EMBL" id="KAL2845109.1"/>
    </source>
</evidence>
<evidence type="ECO:0000256" key="5">
    <source>
        <dbReference type="ARBA" id="ARBA00023163"/>
    </source>
</evidence>
<dbReference type="Pfam" id="PF00172">
    <property type="entry name" value="Zn_clus"/>
    <property type="match status" value="1"/>
</dbReference>
<evidence type="ECO:0000256" key="4">
    <source>
        <dbReference type="ARBA" id="ARBA00023125"/>
    </source>
</evidence>
<comment type="caution">
    <text evidence="9">The sequence shown here is derived from an EMBL/GenBank/DDBJ whole genome shotgun (WGS) entry which is preliminary data.</text>
</comment>
<dbReference type="SUPFAM" id="SSF57701">
    <property type="entry name" value="Zn2/Cys6 DNA-binding domain"/>
    <property type="match status" value="1"/>
</dbReference>
<evidence type="ECO:0000256" key="6">
    <source>
        <dbReference type="ARBA" id="ARBA00023242"/>
    </source>
</evidence>
<keyword evidence="10" id="KW-1185">Reference proteome</keyword>
<dbReference type="EMBL" id="JBFXLR010000038">
    <property type="protein sequence ID" value="KAL2845109.1"/>
    <property type="molecule type" value="Genomic_DNA"/>
</dbReference>
<dbReference type="GeneID" id="98156135"/>
<comment type="subcellular location">
    <subcellularLocation>
        <location evidence="1">Nucleus</location>
    </subcellularLocation>
</comment>
<evidence type="ECO:0000259" key="8">
    <source>
        <dbReference type="PROSITE" id="PS50048"/>
    </source>
</evidence>
<protein>
    <submittedName>
        <fullName evidence="9">Fungal-specific transcription factor domain-containing protein</fullName>
    </submittedName>
</protein>
<proteinExistence type="predicted"/>
<dbReference type="Proteomes" id="UP001610444">
    <property type="component" value="Unassembled WGS sequence"/>
</dbReference>
<dbReference type="CDD" id="cd00067">
    <property type="entry name" value="GAL4"/>
    <property type="match status" value="1"/>
</dbReference>
<feature type="compositionally biased region" description="Basic and acidic residues" evidence="7">
    <location>
        <begin position="651"/>
        <end position="664"/>
    </location>
</feature>
<dbReference type="PROSITE" id="PS00463">
    <property type="entry name" value="ZN2_CY6_FUNGAL_1"/>
    <property type="match status" value="1"/>
</dbReference>
<dbReference type="SMART" id="SM00906">
    <property type="entry name" value="Fungal_trans"/>
    <property type="match status" value="1"/>
</dbReference>
<evidence type="ECO:0000256" key="2">
    <source>
        <dbReference type="ARBA" id="ARBA00022723"/>
    </source>
</evidence>
<feature type="region of interest" description="Disordered" evidence="7">
    <location>
        <begin position="642"/>
        <end position="670"/>
    </location>
</feature>
<dbReference type="Gene3D" id="4.10.240.10">
    <property type="entry name" value="Zn(2)-C6 fungal-type DNA-binding domain"/>
    <property type="match status" value="1"/>
</dbReference>
<dbReference type="PANTHER" id="PTHR46910">
    <property type="entry name" value="TRANSCRIPTION FACTOR PDR1"/>
    <property type="match status" value="1"/>
</dbReference>
<dbReference type="Pfam" id="PF04082">
    <property type="entry name" value="Fungal_trans"/>
    <property type="match status" value="1"/>
</dbReference>
<evidence type="ECO:0000256" key="1">
    <source>
        <dbReference type="ARBA" id="ARBA00004123"/>
    </source>
</evidence>
<keyword evidence="6" id="KW-0539">Nucleus</keyword>
<dbReference type="InterPro" id="IPR007219">
    <property type="entry name" value="XnlR_reg_dom"/>
</dbReference>
<keyword evidence="5" id="KW-0804">Transcription</keyword>
<accession>A0ABR4JYH7</accession>
<dbReference type="PROSITE" id="PS50048">
    <property type="entry name" value="ZN2_CY6_FUNGAL_2"/>
    <property type="match status" value="1"/>
</dbReference>
<feature type="domain" description="Zn(2)-C6 fungal-type" evidence="8">
    <location>
        <begin position="2"/>
        <end position="32"/>
    </location>
</feature>
<dbReference type="CDD" id="cd12148">
    <property type="entry name" value="fungal_TF_MHR"/>
    <property type="match status" value="1"/>
</dbReference>
<dbReference type="InterPro" id="IPR036864">
    <property type="entry name" value="Zn2-C6_fun-type_DNA-bd_sf"/>
</dbReference>
<dbReference type="PANTHER" id="PTHR46910:SF37">
    <property type="entry name" value="ZN(II)2CYS6 TRANSCRIPTION FACTOR (EUROFUNG)"/>
    <property type="match status" value="1"/>
</dbReference>
<keyword evidence="2" id="KW-0479">Metal-binding</keyword>
<evidence type="ECO:0000256" key="3">
    <source>
        <dbReference type="ARBA" id="ARBA00023015"/>
    </source>
</evidence>
<dbReference type="InterPro" id="IPR050987">
    <property type="entry name" value="AtrR-like"/>
</dbReference>
<reference evidence="9 10" key="1">
    <citation type="submission" date="2024-07" db="EMBL/GenBank/DDBJ databases">
        <title>Section-level genome sequencing and comparative genomics of Aspergillus sections Usti and Cavernicolus.</title>
        <authorList>
            <consortium name="Lawrence Berkeley National Laboratory"/>
            <person name="Nybo J.L."/>
            <person name="Vesth T.C."/>
            <person name="Theobald S."/>
            <person name="Frisvad J.C."/>
            <person name="Larsen T.O."/>
            <person name="Kjaerboelling I."/>
            <person name="Rothschild-Mancinelli K."/>
            <person name="Lyhne E.K."/>
            <person name="Kogle M.E."/>
            <person name="Barry K."/>
            <person name="Clum A."/>
            <person name="Na H."/>
            <person name="Ledsgaard L."/>
            <person name="Lin J."/>
            <person name="Lipzen A."/>
            <person name="Kuo A."/>
            <person name="Riley R."/>
            <person name="Mondo S."/>
            <person name="LaButti K."/>
            <person name="Haridas S."/>
            <person name="Pangalinan J."/>
            <person name="Salamov A.A."/>
            <person name="Simmons B.A."/>
            <person name="Magnuson J.K."/>
            <person name="Chen J."/>
            <person name="Drula E."/>
            <person name="Henrissat B."/>
            <person name="Wiebenga A."/>
            <person name="Lubbers R.J."/>
            <person name="Gomes A.C."/>
            <person name="Macurrencykelacurrency M.R."/>
            <person name="Stajich J."/>
            <person name="Grigoriev I.V."/>
            <person name="Mortensen U.H."/>
            <person name="De vries R.P."/>
            <person name="Baker S.E."/>
            <person name="Andersen M.R."/>
        </authorList>
    </citation>
    <scope>NUCLEOTIDE SEQUENCE [LARGE SCALE GENOMIC DNA]</scope>
    <source>
        <strain evidence="9 10">CBS 756.74</strain>
    </source>
</reference>
<feature type="region of interest" description="Disordered" evidence="7">
    <location>
        <begin position="36"/>
        <end position="106"/>
    </location>
</feature>
<feature type="compositionally biased region" description="Polar residues" evidence="7">
    <location>
        <begin position="56"/>
        <end position="71"/>
    </location>
</feature>
<evidence type="ECO:0000313" key="10">
    <source>
        <dbReference type="Proteomes" id="UP001610444"/>
    </source>
</evidence>
<keyword evidence="4" id="KW-0238">DNA-binding</keyword>
<organism evidence="9 10">
    <name type="scientific">Aspergillus pseudodeflectus</name>
    <dbReference type="NCBI Taxonomy" id="176178"/>
    <lineage>
        <taxon>Eukaryota</taxon>
        <taxon>Fungi</taxon>
        <taxon>Dikarya</taxon>
        <taxon>Ascomycota</taxon>
        <taxon>Pezizomycotina</taxon>
        <taxon>Eurotiomycetes</taxon>
        <taxon>Eurotiomycetidae</taxon>
        <taxon>Eurotiales</taxon>
        <taxon>Aspergillaceae</taxon>
        <taxon>Aspergillus</taxon>
        <taxon>Aspergillus subgen. Nidulantes</taxon>
    </lineage>
</organism>
<sequence length="754" mass="83944">MACKSCRIRKIKCDRGRPICQNCRVKGTLCTYTGERRKRRRSEDSTVLLPEADNQFDPNYQSQHTSLTAMSSRDDHDGQPQAHRRRSSTTARQLNLGGPTRDSQYPSELTIQALPASDIEPSATLLDRLLEGQNPSIPGETGPALWVRVNNADEYTGPSSGIFAISDTGFKWIREHIPDSDGLCRITREIGTSIINHLRHPKSIPLGLPLFPGTLADPCITTDATIMEYVEAYFSTVQMTFPVLNKPIFLAQLAHFGTSPNNTTPSWDALLNAVLASGCRAALSDETPEAFQKSTRKAWGYFQKALSHESAIFHCSTDLLAAQAYAVMTVFAQGLSSPQRLEFTLCSIASRLAQSLGLHCYTSQEWHITERERQERSRVFWVIYCLDKTIALRCGRPAVIHDAEISCPFPCGIKINDGGCNDKDTAKEALSLDFFLCFTKFARICGAISHQLYSATALTLTSGQLQGKAVTLLEQLEAWRGVLPEEIKPSKPVGRRCNTLNLSKTQVMTLHFSYYYALCAIYRRFSPLFTQEQGSVQLLHHNHPTHIEAARSMALLTKHLDVESFTPGWLVFYYPFTALTTIFIHVLSSPLDESTPCDIVLMETIVGLLGRLEYVTSGEAAFTNSREFVRQARLFVDRHRKPGYRNSMTDSADRGSNDVPDDHSQQSPPYLDHTLFDGAGSLSTLSDTRIASRRAAEDGLFTTLTTPPNHDLDGTYVHQLLYPDMVPTLSPSVDISNDHDQWLGTWVPAPIISS</sequence>
<gene>
    <name evidence="9" type="ORF">BJX68DRAFT_242331</name>
</gene>
<dbReference type="SMART" id="SM00066">
    <property type="entry name" value="GAL4"/>
    <property type="match status" value="1"/>
</dbReference>